<protein>
    <submittedName>
        <fullName evidence="2">Uncharacterized protein</fullName>
    </submittedName>
</protein>
<gene>
    <name evidence="2" type="ORF">L0M17_16495</name>
</gene>
<sequence>MGTSGASMIEGAVVGPPRKRVRQVRVLSGEERHARFFVRIHRSQARLERERQAKPPADIVVQGLPEPVQGPKPRGYSAETSGPGAS</sequence>
<name>A0ABS9U4E3_9MICC</name>
<organism evidence="2 3">
    <name type="scientific">Sinomonas terrae</name>
    <dbReference type="NCBI Taxonomy" id="2908838"/>
    <lineage>
        <taxon>Bacteria</taxon>
        <taxon>Bacillati</taxon>
        <taxon>Actinomycetota</taxon>
        <taxon>Actinomycetes</taxon>
        <taxon>Micrococcales</taxon>
        <taxon>Micrococcaceae</taxon>
        <taxon>Sinomonas</taxon>
    </lineage>
</organism>
<feature type="region of interest" description="Disordered" evidence="1">
    <location>
        <begin position="47"/>
        <end position="86"/>
    </location>
</feature>
<evidence type="ECO:0000313" key="3">
    <source>
        <dbReference type="Proteomes" id="UP001202922"/>
    </source>
</evidence>
<dbReference type="EMBL" id="JAKZBV010000001">
    <property type="protein sequence ID" value="MCH6471556.1"/>
    <property type="molecule type" value="Genomic_DNA"/>
</dbReference>
<keyword evidence="3" id="KW-1185">Reference proteome</keyword>
<dbReference type="Proteomes" id="UP001202922">
    <property type="component" value="Unassembled WGS sequence"/>
</dbReference>
<dbReference type="RefSeq" id="WP_241055418.1">
    <property type="nucleotide sequence ID" value="NZ_JAKZBV010000001.1"/>
</dbReference>
<proteinExistence type="predicted"/>
<evidence type="ECO:0000313" key="2">
    <source>
        <dbReference type="EMBL" id="MCH6471556.1"/>
    </source>
</evidence>
<reference evidence="2 3" key="1">
    <citation type="submission" date="2022-03" db="EMBL/GenBank/DDBJ databases">
        <title>Sinomonas sp. isolated from a soil.</title>
        <authorList>
            <person name="Han J."/>
            <person name="Kim D.-U."/>
        </authorList>
    </citation>
    <scope>NUCLEOTIDE SEQUENCE [LARGE SCALE GENOMIC DNA]</scope>
    <source>
        <strain evidence="2 3">5-5</strain>
    </source>
</reference>
<comment type="caution">
    <text evidence="2">The sequence shown here is derived from an EMBL/GenBank/DDBJ whole genome shotgun (WGS) entry which is preliminary data.</text>
</comment>
<evidence type="ECO:0000256" key="1">
    <source>
        <dbReference type="SAM" id="MobiDB-lite"/>
    </source>
</evidence>
<accession>A0ABS9U4E3</accession>